<name>M5FQ77_DACPD</name>
<reference evidence="1 2" key="1">
    <citation type="journal article" date="2012" name="Science">
        <title>The Paleozoic origin of enzymatic lignin decomposition reconstructed from 31 fungal genomes.</title>
        <authorList>
            <person name="Floudas D."/>
            <person name="Binder M."/>
            <person name="Riley R."/>
            <person name="Barry K."/>
            <person name="Blanchette R.A."/>
            <person name="Henrissat B."/>
            <person name="Martinez A.T."/>
            <person name="Otillar R."/>
            <person name="Spatafora J.W."/>
            <person name="Yadav J.S."/>
            <person name="Aerts A."/>
            <person name="Benoit I."/>
            <person name="Boyd A."/>
            <person name="Carlson A."/>
            <person name="Copeland A."/>
            <person name="Coutinho P.M."/>
            <person name="de Vries R.P."/>
            <person name="Ferreira P."/>
            <person name="Findley K."/>
            <person name="Foster B."/>
            <person name="Gaskell J."/>
            <person name="Glotzer D."/>
            <person name="Gorecki P."/>
            <person name="Heitman J."/>
            <person name="Hesse C."/>
            <person name="Hori C."/>
            <person name="Igarashi K."/>
            <person name="Jurgens J.A."/>
            <person name="Kallen N."/>
            <person name="Kersten P."/>
            <person name="Kohler A."/>
            <person name="Kuees U."/>
            <person name="Kumar T.K.A."/>
            <person name="Kuo A."/>
            <person name="LaButti K."/>
            <person name="Larrondo L.F."/>
            <person name="Lindquist E."/>
            <person name="Ling A."/>
            <person name="Lombard V."/>
            <person name="Lucas S."/>
            <person name="Lundell T."/>
            <person name="Martin R."/>
            <person name="McLaughlin D.J."/>
            <person name="Morgenstern I."/>
            <person name="Morin E."/>
            <person name="Murat C."/>
            <person name="Nagy L.G."/>
            <person name="Nolan M."/>
            <person name="Ohm R.A."/>
            <person name="Patyshakuliyeva A."/>
            <person name="Rokas A."/>
            <person name="Ruiz-Duenas F.J."/>
            <person name="Sabat G."/>
            <person name="Salamov A."/>
            <person name="Samejima M."/>
            <person name="Schmutz J."/>
            <person name="Slot J.C."/>
            <person name="St John F."/>
            <person name="Stenlid J."/>
            <person name="Sun H."/>
            <person name="Sun S."/>
            <person name="Syed K."/>
            <person name="Tsang A."/>
            <person name="Wiebenga A."/>
            <person name="Young D."/>
            <person name="Pisabarro A."/>
            <person name="Eastwood D.C."/>
            <person name="Martin F."/>
            <person name="Cullen D."/>
            <person name="Grigoriev I.V."/>
            <person name="Hibbett D.S."/>
        </authorList>
    </citation>
    <scope>NUCLEOTIDE SEQUENCE [LARGE SCALE GENOMIC DNA]</scope>
    <source>
        <strain evidence="1 2">DJM-731 SS1</strain>
    </source>
</reference>
<dbReference type="RefSeq" id="XP_040623687.1">
    <property type="nucleotide sequence ID" value="XM_040774180.1"/>
</dbReference>
<protein>
    <submittedName>
        <fullName evidence="1">Uncharacterized protein</fullName>
    </submittedName>
</protein>
<keyword evidence="2" id="KW-1185">Reference proteome</keyword>
<dbReference type="AlphaFoldDB" id="M5FQ77"/>
<dbReference type="EMBL" id="JH795880">
    <property type="protein sequence ID" value="EJT96789.1"/>
    <property type="molecule type" value="Genomic_DNA"/>
</dbReference>
<sequence>MAERRCRASRNKESAWFLCDDCNGGWRKGADNPSSTINLSWGIFANIELIERRKLRREVRFGIDVVCTRSDIESDGSSFDSSHKRM</sequence>
<organism evidence="1 2">
    <name type="scientific">Dacryopinax primogenitus (strain DJM 731)</name>
    <name type="common">Brown rot fungus</name>
    <dbReference type="NCBI Taxonomy" id="1858805"/>
    <lineage>
        <taxon>Eukaryota</taxon>
        <taxon>Fungi</taxon>
        <taxon>Dikarya</taxon>
        <taxon>Basidiomycota</taxon>
        <taxon>Agaricomycotina</taxon>
        <taxon>Dacrymycetes</taxon>
        <taxon>Dacrymycetales</taxon>
        <taxon>Dacrymycetaceae</taxon>
        <taxon>Dacryopinax</taxon>
    </lineage>
</organism>
<evidence type="ECO:0000313" key="2">
    <source>
        <dbReference type="Proteomes" id="UP000030653"/>
    </source>
</evidence>
<dbReference type="Proteomes" id="UP000030653">
    <property type="component" value="Unassembled WGS sequence"/>
</dbReference>
<dbReference type="HOGENOM" id="CLU_2503835_0_0_1"/>
<dbReference type="GeneID" id="63689242"/>
<accession>M5FQ77</accession>
<feature type="non-terminal residue" evidence="1">
    <location>
        <position position="1"/>
    </location>
</feature>
<gene>
    <name evidence="1" type="ORF">DACRYDRAFT_25482</name>
</gene>
<proteinExistence type="predicted"/>
<evidence type="ECO:0000313" key="1">
    <source>
        <dbReference type="EMBL" id="EJT96789.1"/>
    </source>
</evidence>